<gene>
    <name evidence="5" type="ORF">SAMN05216270_107251</name>
</gene>
<accession>A0A1G6XMI2</accession>
<dbReference type="SUPFAM" id="SSF53163">
    <property type="entry name" value="HybD-like"/>
    <property type="match status" value="1"/>
</dbReference>
<dbReference type="OrthoDB" id="164170at2"/>
<keyword evidence="2 5" id="KW-0645">Protease</keyword>
<evidence type="ECO:0000256" key="3">
    <source>
        <dbReference type="ARBA" id="ARBA00022750"/>
    </source>
</evidence>
<protein>
    <submittedName>
        <fullName evidence="5">Hydrogenase maturation protease</fullName>
    </submittedName>
</protein>
<keyword evidence="3" id="KW-0064">Aspartyl protease</keyword>
<sequence length="167" mass="17673">MRPVVIIGVGNVYRRDDGVGVAVVQRLRETGLPDWVTSAVSDGEPAQLVELWSRTELAIVVDALAVRAAIPGAVHRIEIDAVEGVHAPSASSHGLGLGTAARLARELGRLPERLIVYAVEISEYAFGDRMSPAVASAAEHIAEHVEADLADFEAALRSLPPVATGER</sequence>
<dbReference type="NCBIfam" id="TIGR00072">
    <property type="entry name" value="hydrog_prot"/>
    <property type="match status" value="1"/>
</dbReference>
<dbReference type="GO" id="GO:0016485">
    <property type="term" value="P:protein processing"/>
    <property type="evidence" value="ECO:0007669"/>
    <property type="project" value="TreeGrafter"/>
</dbReference>
<evidence type="ECO:0000256" key="1">
    <source>
        <dbReference type="ARBA" id="ARBA00006814"/>
    </source>
</evidence>
<dbReference type="RefSeq" id="WP_091035775.1">
    <property type="nucleotide sequence ID" value="NZ_FNAD01000007.1"/>
</dbReference>
<dbReference type="GO" id="GO:0008047">
    <property type="term" value="F:enzyme activator activity"/>
    <property type="evidence" value="ECO:0007669"/>
    <property type="project" value="InterPro"/>
</dbReference>
<name>A0A1G6XMI2_9ACTN</name>
<keyword evidence="4" id="KW-0378">Hydrolase</keyword>
<dbReference type="EMBL" id="FNAD01000007">
    <property type="protein sequence ID" value="SDD79439.1"/>
    <property type="molecule type" value="Genomic_DNA"/>
</dbReference>
<keyword evidence="6" id="KW-1185">Reference proteome</keyword>
<evidence type="ECO:0000256" key="4">
    <source>
        <dbReference type="ARBA" id="ARBA00022801"/>
    </source>
</evidence>
<dbReference type="PANTHER" id="PTHR30302">
    <property type="entry name" value="HYDROGENASE 1 MATURATION PROTEASE"/>
    <property type="match status" value="1"/>
</dbReference>
<dbReference type="STRING" id="58114.SAMN05216270_107251"/>
<comment type="similarity">
    <text evidence="1">Belongs to the peptidase A31 family.</text>
</comment>
<evidence type="ECO:0000256" key="2">
    <source>
        <dbReference type="ARBA" id="ARBA00022670"/>
    </source>
</evidence>
<dbReference type="GO" id="GO:0004190">
    <property type="term" value="F:aspartic-type endopeptidase activity"/>
    <property type="evidence" value="ECO:0007669"/>
    <property type="project" value="UniProtKB-KW"/>
</dbReference>
<dbReference type="PANTHER" id="PTHR30302:SF1">
    <property type="entry name" value="HYDROGENASE 2 MATURATION PROTEASE"/>
    <property type="match status" value="1"/>
</dbReference>
<organism evidence="5 6">
    <name type="scientific">Glycomyces harbinensis</name>
    <dbReference type="NCBI Taxonomy" id="58114"/>
    <lineage>
        <taxon>Bacteria</taxon>
        <taxon>Bacillati</taxon>
        <taxon>Actinomycetota</taxon>
        <taxon>Actinomycetes</taxon>
        <taxon>Glycomycetales</taxon>
        <taxon>Glycomycetaceae</taxon>
        <taxon>Glycomyces</taxon>
    </lineage>
</organism>
<evidence type="ECO:0000313" key="6">
    <source>
        <dbReference type="Proteomes" id="UP000198949"/>
    </source>
</evidence>
<dbReference type="Gene3D" id="3.40.50.1450">
    <property type="entry name" value="HybD-like"/>
    <property type="match status" value="1"/>
</dbReference>
<dbReference type="InterPro" id="IPR023430">
    <property type="entry name" value="Pept_HybD-like_dom_sf"/>
</dbReference>
<evidence type="ECO:0000313" key="5">
    <source>
        <dbReference type="EMBL" id="SDD79439.1"/>
    </source>
</evidence>
<proteinExistence type="inferred from homology"/>
<dbReference type="CDD" id="cd00518">
    <property type="entry name" value="H2MP"/>
    <property type="match status" value="1"/>
</dbReference>
<dbReference type="Proteomes" id="UP000198949">
    <property type="component" value="Unassembled WGS sequence"/>
</dbReference>
<dbReference type="AlphaFoldDB" id="A0A1G6XMI2"/>
<reference evidence="6" key="1">
    <citation type="submission" date="2016-10" db="EMBL/GenBank/DDBJ databases">
        <authorList>
            <person name="Varghese N."/>
            <person name="Submissions S."/>
        </authorList>
    </citation>
    <scope>NUCLEOTIDE SEQUENCE [LARGE SCALE GENOMIC DNA]</scope>
    <source>
        <strain evidence="6">CGMCC 4.3516</strain>
    </source>
</reference>
<dbReference type="InterPro" id="IPR000671">
    <property type="entry name" value="Peptidase_A31"/>
</dbReference>
<dbReference type="Pfam" id="PF01750">
    <property type="entry name" value="HycI"/>
    <property type="match status" value="1"/>
</dbReference>